<gene>
    <name evidence="2" type="ORF">ACFSC7_15350</name>
</gene>
<dbReference type="RefSeq" id="WP_188318846.1">
    <property type="nucleotide sequence ID" value="NZ_JBHUFA010000012.1"/>
</dbReference>
<evidence type="ECO:0000313" key="2">
    <source>
        <dbReference type="EMBL" id="MFD1696893.1"/>
    </source>
</evidence>
<protein>
    <recommendedName>
        <fullName evidence="4">Secreted protein</fullName>
    </recommendedName>
</protein>
<dbReference type="InterPro" id="IPR006311">
    <property type="entry name" value="TAT_signal"/>
</dbReference>
<evidence type="ECO:0000256" key="1">
    <source>
        <dbReference type="SAM" id="SignalP"/>
    </source>
</evidence>
<comment type="caution">
    <text evidence="2">The sequence shown here is derived from an EMBL/GenBank/DDBJ whole genome shotgun (WGS) entry which is preliminary data.</text>
</comment>
<name>A0ABW4K1Q5_9HYPH</name>
<dbReference type="EMBL" id="JBHUFA010000012">
    <property type="protein sequence ID" value="MFD1696893.1"/>
    <property type="molecule type" value="Genomic_DNA"/>
</dbReference>
<dbReference type="PROSITE" id="PS51318">
    <property type="entry name" value="TAT"/>
    <property type="match status" value="1"/>
</dbReference>
<dbReference type="Proteomes" id="UP001597327">
    <property type="component" value="Unassembled WGS sequence"/>
</dbReference>
<keyword evidence="1" id="KW-0732">Signal</keyword>
<evidence type="ECO:0008006" key="4">
    <source>
        <dbReference type="Google" id="ProtNLM"/>
    </source>
</evidence>
<feature type="signal peptide" evidence="1">
    <location>
        <begin position="1"/>
        <end position="43"/>
    </location>
</feature>
<feature type="chain" id="PRO_5045693913" description="Secreted protein" evidence="1">
    <location>
        <begin position="44"/>
        <end position="123"/>
    </location>
</feature>
<proteinExistence type="predicted"/>
<accession>A0ABW4K1Q5</accession>
<evidence type="ECO:0000313" key="3">
    <source>
        <dbReference type="Proteomes" id="UP001597327"/>
    </source>
</evidence>
<reference evidence="3" key="1">
    <citation type="journal article" date="2019" name="Int. J. Syst. Evol. Microbiol.">
        <title>The Global Catalogue of Microorganisms (GCM) 10K type strain sequencing project: providing services to taxonomists for standard genome sequencing and annotation.</title>
        <authorList>
            <consortium name="The Broad Institute Genomics Platform"/>
            <consortium name="The Broad Institute Genome Sequencing Center for Infectious Disease"/>
            <person name="Wu L."/>
            <person name="Ma J."/>
        </authorList>
    </citation>
    <scope>NUCLEOTIDE SEQUENCE [LARGE SCALE GENOMIC DNA]</scope>
    <source>
        <strain evidence="3">JCM 3369</strain>
    </source>
</reference>
<keyword evidence="3" id="KW-1185">Reference proteome</keyword>
<sequence length="123" mass="13550">MSIARTTSQAAPKSAPRRALTRRFGAAALLAAAALVSVTSAQARPDLRQLTCAKAQDMVRQNGHVVFTTSNTTYSLFVSNRSYCDPREVLRVQYGPTKDVAQCPVAYECVEPLFRPGELFERR</sequence>
<organism evidence="2 3">
    <name type="scientific">Roseibium aestuarii</name>
    <dbReference type="NCBI Taxonomy" id="2600299"/>
    <lineage>
        <taxon>Bacteria</taxon>
        <taxon>Pseudomonadati</taxon>
        <taxon>Pseudomonadota</taxon>
        <taxon>Alphaproteobacteria</taxon>
        <taxon>Hyphomicrobiales</taxon>
        <taxon>Stappiaceae</taxon>
        <taxon>Roseibium</taxon>
    </lineage>
</organism>